<feature type="non-terminal residue" evidence="1">
    <location>
        <position position="55"/>
    </location>
</feature>
<evidence type="ECO:0000313" key="2">
    <source>
        <dbReference type="Proteomes" id="UP000003477"/>
    </source>
</evidence>
<dbReference type="Proteomes" id="UP000003477">
    <property type="component" value="Unassembled WGS sequence"/>
</dbReference>
<gene>
    <name evidence="1" type="ORF">CWATWH0003_0666t5</name>
</gene>
<protein>
    <submittedName>
        <fullName evidence="1">Transposase, IS1634 family</fullName>
    </submittedName>
</protein>
<organism evidence="1 2">
    <name type="scientific">Crocosphaera watsonii WH 0003</name>
    <dbReference type="NCBI Taxonomy" id="423471"/>
    <lineage>
        <taxon>Bacteria</taxon>
        <taxon>Bacillati</taxon>
        <taxon>Cyanobacteriota</taxon>
        <taxon>Cyanophyceae</taxon>
        <taxon>Oscillatoriophycideae</taxon>
        <taxon>Chroococcales</taxon>
        <taxon>Aphanothecaceae</taxon>
        <taxon>Crocosphaera</taxon>
    </lineage>
</organism>
<accession>G5IZH5</accession>
<dbReference type="EMBL" id="AESD01000115">
    <property type="protein sequence ID" value="EHJ14658.1"/>
    <property type="molecule type" value="Genomic_DNA"/>
</dbReference>
<sequence>MKAGRFILATNELEESQLSSEDILIKYKDQQAAERGFGFLKDPLFFADSVFLKSP</sequence>
<dbReference type="AlphaFoldDB" id="G5IZH5"/>
<comment type="caution">
    <text evidence="1">The sequence shown here is derived from an EMBL/GenBank/DDBJ whole genome shotgun (WGS) entry which is preliminary data.</text>
</comment>
<name>G5IZH5_CROWT</name>
<proteinExistence type="predicted"/>
<evidence type="ECO:0000313" key="1">
    <source>
        <dbReference type="EMBL" id="EHJ14658.1"/>
    </source>
</evidence>
<reference evidence="1 2" key="1">
    <citation type="journal article" date="2011" name="Front. Microbiol.">
        <title>Two Strains of Crocosphaera watsonii with Highly Conserved Genomes are Distinguished by Strain-Specific Features.</title>
        <authorList>
            <person name="Bench S.R."/>
            <person name="Ilikchyan I.N."/>
            <person name="Tripp H.J."/>
            <person name="Zehr J.P."/>
        </authorList>
    </citation>
    <scope>NUCLEOTIDE SEQUENCE [LARGE SCALE GENOMIC DNA]</scope>
    <source>
        <strain evidence="1 2">WH 0003</strain>
    </source>
</reference>